<evidence type="ECO:0000313" key="3">
    <source>
        <dbReference type="Proteomes" id="UP000007382"/>
    </source>
</evidence>
<dbReference type="Pfam" id="PF21948">
    <property type="entry name" value="LplA-B_cat"/>
    <property type="match status" value="1"/>
</dbReference>
<dbReference type="InterPro" id="IPR045864">
    <property type="entry name" value="aa-tRNA-synth_II/BPL/LPL"/>
</dbReference>
<dbReference type="Gene3D" id="3.30.930.10">
    <property type="entry name" value="Bira Bifunctional Protein, Domain 2"/>
    <property type="match status" value="1"/>
</dbReference>
<dbReference type="SUPFAM" id="SSF55681">
    <property type="entry name" value="Class II aaRS and biotin synthetases"/>
    <property type="match status" value="1"/>
</dbReference>
<keyword evidence="2" id="KW-0436">Ligase</keyword>
<proteinExistence type="predicted"/>
<dbReference type="PATRIC" id="fig|1162668.3.peg.299"/>
<organism evidence="2 3">
    <name type="scientific">Leptospirillum ferrooxidans (strain C2-3)</name>
    <dbReference type="NCBI Taxonomy" id="1162668"/>
    <lineage>
        <taxon>Bacteria</taxon>
        <taxon>Pseudomonadati</taxon>
        <taxon>Nitrospirota</taxon>
        <taxon>Nitrospiria</taxon>
        <taxon>Nitrospirales</taxon>
        <taxon>Nitrospiraceae</taxon>
        <taxon>Leptospirillum</taxon>
    </lineage>
</organism>
<dbReference type="HOGENOM" id="CLU_1314139_0_0_0"/>
<protein>
    <submittedName>
        <fullName evidence="2">Putative lipoate protein ligase</fullName>
    </submittedName>
</protein>
<dbReference type="KEGG" id="lfc:LFE_0258"/>
<evidence type="ECO:0000313" key="2">
    <source>
        <dbReference type="EMBL" id="BAM05980.1"/>
    </source>
</evidence>
<accession>I0IL31</accession>
<dbReference type="PROSITE" id="PS51733">
    <property type="entry name" value="BPL_LPL_CATALYTIC"/>
    <property type="match status" value="1"/>
</dbReference>
<evidence type="ECO:0000259" key="1">
    <source>
        <dbReference type="PROSITE" id="PS51733"/>
    </source>
</evidence>
<dbReference type="GO" id="GO:0016874">
    <property type="term" value="F:ligase activity"/>
    <property type="evidence" value="ECO:0007669"/>
    <property type="project" value="UniProtKB-KW"/>
</dbReference>
<reference evidence="3" key="2">
    <citation type="submission" date="2012-03" db="EMBL/GenBank/DDBJ databases">
        <title>The complete genome sequence of the pioneer microbe on fresh volcanic deposit, Leptospirillum ferrooxidans strain C2-3.</title>
        <authorList>
            <person name="Fujimura R."/>
            <person name="Sato Y."/>
            <person name="Nishizawa T."/>
            <person name="Nanba K."/>
            <person name="Oshima K."/>
            <person name="Hattori M."/>
            <person name="Kamijo T."/>
            <person name="Ohta H."/>
        </authorList>
    </citation>
    <scope>NUCLEOTIDE SEQUENCE [LARGE SCALE GENOMIC DNA]</scope>
    <source>
        <strain evidence="3">C2-3</strain>
    </source>
</reference>
<reference evidence="2 3" key="1">
    <citation type="journal article" date="2012" name="J. Bacteriol.">
        <title>Complete Genome Sequence of Leptospirillum ferrooxidans Strain C2-3, Isolated from a Fresh Volcanic Ash Deposit on the Island of Miyake, Japan.</title>
        <authorList>
            <person name="Fujimura R."/>
            <person name="Sato Y."/>
            <person name="Nishizawa T."/>
            <person name="Oshima K."/>
            <person name="Kim S.-W."/>
            <person name="Hattori M."/>
            <person name="Kamijo T."/>
            <person name="Ohta H."/>
        </authorList>
    </citation>
    <scope>NUCLEOTIDE SEQUENCE [LARGE SCALE GENOMIC DNA]</scope>
    <source>
        <strain evidence="2 3">C2-3</strain>
    </source>
</reference>
<dbReference type="InterPro" id="IPR004143">
    <property type="entry name" value="BPL_LPL_catalytic"/>
</dbReference>
<name>I0IL31_LEPFC</name>
<dbReference type="RefSeq" id="WP_014448473.1">
    <property type="nucleotide sequence ID" value="NC_017094.1"/>
</dbReference>
<gene>
    <name evidence="2" type="ordered locus">LFE_0258</name>
</gene>
<dbReference type="STRING" id="1162668.LFE_0258"/>
<dbReference type="eggNOG" id="COG0095">
    <property type="taxonomic scope" value="Bacteria"/>
</dbReference>
<dbReference type="Proteomes" id="UP000007382">
    <property type="component" value="Chromosome"/>
</dbReference>
<sequence>MLRPGKKIAIPLFSDHMRGASEQMGMDQSLLEGMATLSKDDKIFYSLLRTYRIAPGQVTVGRTYRGTPPEDWRVENGRWVVRPTGGGAVLHGQDLCFSLMMPIRPRMVLVDLYGFLHIFLGKFVGDLGIESSLGGKPERAHDGRGTCFSEPVCGDLISNSKKILGGAIRMGRSGFLYQGSLLVEGFSPLEIQDRFLSWYRGANRLFLHDGVLVCQ</sequence>
<dbReference type="OrthoDB" id="9788148at2"/>
<keyword evidence="3" id="KW-1185">Reference proteome</keyword>
<feature type="domain" description="BPL/LPL catalytic" evidence="1">
    <location>
        <begin position="42"/>
        <end position="215"/>
    </location>
</feature>
<dbReference type="AlphaFoldDB" id="I0IL31"/>
<dbReference type="EMBL" id="AP012342">
    <property type="protein sequence ID" value="BAM05980.1"/>
    <property type="molecule type" value="Genomic_DNA"/>
</dbReference>